<dbReference type="AlphaFoldDB" id="A0ABD2MGN7"/>
<feature type="non-terminal residue" evidence="3">
    <location>
        <position position="231"/>
    </location>
</feature>
<evidence type="ECO:0000256" key="2">
    <source>
        <dbReference type="SAM" id="Phobius"/>
    </source>
</evidence>
<feature type="coiled-coil region" evidence="1">
    <location>
        <begin position="63"/>
        <end position="90"/>
    </location>
</feature>
<dbReference type="Proteomes" id="UP001516400">
    <property type="component" value="Unassembled WGS sequence"/>
</dbReference>
<accession>A0ABD2MGN7</accession>
<evidence type="ECO:0000313" key="3">
    <source>
        <dbReference type="EMBL" id="KAL3265503.1"/>
    </source>
</evidence>
<gene>
    <name evidence="3" type="ORF">HHI36_009707</name>
</gene>
<feature type="transmembrane region" description="Helical" evidence="2">
    <location>
        <begin position="200"/>
        <end position="223"/>
    </location>
</feature>
<comment type="caution">
    <text evidence="3">The sequence shown here is derived from an EMBL/GenBank/DDBJ whole genome shotgun (WGS) entry which is preliminary data.</text>
</comment>
<sequence>MATMVDTTEISAELSRLKKDILVEIIIIKGIPSNITVVDELRMFEEGDVMKNSGDFNDSTDNNLQSVNELNRLKCDLKVLQNEVDCSKKIKTLEKTICDEELIIDLLKSGNSAVSQMNGSNIVGSSTNSGKAQALYRDGLKNTKTDSIAKTNAKTNNKENFKGYEILGICLLIICFWLRFEDGVYEWLDKLNALFFYVGVYVLVLAGFVIIGIAIFGCITAMAENEFFLLL</sequence>
<protein>
    <submittedName>
        <fullName evidence="3">Uncharacterized protein</fullName>
    </submittedName>
</protein>
<keyword evidence="1" id="KW-0175">Coiled coil</keyword>
<reference evidence="3 4" key="1">
    <citation type="journal article" date="2021" name="BMC Biol.">
        <title>Horizontally acquired antibacterial genes associated with adaptive radiation of ladybird beetles.</title>
        <authorList>
            <person name="Li H.S."/>
            <person name="Tang X.F."/>
            <person name="Huang Y.H."/>
            <person name="Xu Z.Y."/>
            <person name="Chen M.L."/>
            <person name="Du X.Y."/>
            <person name="Qiu B.Y."/>
            <person name="Chen P.T."/>
            <person name="Zhang W."/>
            <person name="Slipinski A."/>
            <person name="Escalona H.E."/>
            <person name="Waterhouse R.M."/>
            <person name="Zwick A."/>
            <person name="Pang H."/>
        </authorList>
    </citation>
    <scope>NUCLEOTIDE SEQUENCE [LARGE SCALE GENOMIC DNA]</scope>
    <source>
        <strain evidence="3">SYSU2018</strain>
    </source>
</reference>
<keyword evidence="2" id="KW-0472">Membrane</keyword>
<feature type="transmembrane region" description="Helical" evidence="2">
    <location>
        <begin position="163"/>
        <end position="180"/>
    </location>
</feature>
<evidence type="ECO:0000313" key="4">
    <source>
        <dbReference type="Proteomes" id="UP001516400"/>
    </source>
</evidence>
<proteinExistence type="predicted"/>
<organism evidence="3 4">
    <name type="scientific">Cryptolaemus montrouzieri</name>
    <dbReference type="NCBI Taxonomy" id="559131"/>
    <lineage>
        <taxon>Eukaryota</taxon>
        <taxon>Metazoa</taxon>
        <taxon>Ecdysozoa</taxon>
        <taxon>Arthropoda</taxon>
        <taxon>Hexapoda</taxon>
        <taxon>Insecta</taxon>
        <taxon>Pterygota</taxon>
        <taxon>Neoptera</taxon>
        <taxon>Endopterygota</taxon>
        <taxon>Coleoptera</taxon>
        <taxon>Polyphaga</taxon>
        <taxon>Cucujiformia</taxon>
        <taxon>Coccinelloidea</taxon>
        <taxon>Coccinellidae</taxon>
        <taxon>Scymninae</taxon>
        <taxon>Scymnini</taxon>
        <taxon>Cryptolaemus</taxon>
    </lineage>
</organism>
<name>A0ABD2MGN7_9CUCU</name>
<keyword evidence="4" id="KW-1185">Reference proteome</keyword>
<evidence type="ECO:0000256" key="1">
    <source>
        <dbReference type="SAM" id="Coils"/>
    </source>
</evidence>
<keyword evidence="2" id="KW-1133">Transmembrane helix</keyword>
<dbReference type="EMBL" id="JABFTP020000001">
    <property type="protein sequence ID" value="KAL3265503.1"/>
    <property type="molecule type" value="Genomic_DNA"/>
</dbReference>
<keyword evidence="2" id="KW-0812">Transmembrane</keyword>